<dbReference type="PROSITE" id="PS50109">
    <property type="entry name" value="HIS_KIN"/>
    <property type="match status" value="1"/>
</dbReference>
<dbReference type="InterPro" id="IPR036890">
    <property type="entry name" value="HATPase_C_sf"/>
</dbReference>
<name>A0A1S6IRK5_9LACT</name>
<evidence type="ECO:0000256" key="6">
    <source>
        <dbReference type="ARBA" id="ARBA00022679"/>
    </source>
</evidence>
<evidence type="ECO:0000256" key="5">
    <source>
        <dbReference type="ARBA" id="ARBA00022553"/>
    </source>
</evidence>
<dbReference type="Gene3D" id="3.30.565.10">
    <property type="entry name" value="Histidine kinase-like ATPase, C-terminal domain"/>
    <property type="match status" value="1"/>
</dbReference>
<dbReference type="GO" id="GO:0000155">
    <property type="term" value="F:phosphorelay sensor kinase activity"/>
    <property type="evidence" value="ECO:0007669"/>
    <property type="project" value="InterPro"/>
</dbReference>
<dbReference type="Gene3D" id="3.30.70.1110">
    <property type="entry name" value="Histidine kinase CheA-like, P2 response regulator-binding domain"/>
    <property type="match status" value="1"/>
</dbReference>
<dbReference type="GO" id="GO:0005524">
    <property type="term" value="F:ATP binding"/>
    <property type="evidence" value="ECO:0007669"/>
    <property type="project" value="UniProtKB-KW"/>
</dbReference>
<dbReference type="SUPFAM" id="SSF55874">
    <property type="entry name" value="ATPase domain of HSP90 chaperone/DNA topoisomerase II/histidine kinase"/>
    <property type="match status" value="1"/>
</dbReference>
<dbReference type="InterPro" id="IPR008207">
    <property type="entry name" value="Sig_transdc_His_kin_Hpt_dom"/>
</dbReference>
<reference evidence="15 16" key="1">
    <citation type="journal article" date="2014" name="Int. J. Syst. Evol. Microbiol.">
        <title>Jeotgalibaca dankookensis gen. nov., sp. nov., a member of the family Carnobacteriaceae, isolated from seujeot (Korean traditional food).</title>
        <authorList>
            <person name="Lee D.G."/>
            <person name="Trujillo M.E."/>
            <person name="Kang H."/>
            <person name="Ahn T.Y."/>
        </authorList>
    </citation>
    <scope>NUCLEOTIDE SEQUENCE [LARGE SCALE GENOMIC DNA]</scope>
    <source>
        <strain evidence="15 16">EX-07</strain>
    </source>
</reference>
<protein>
    <recommendedName>
        <fullName evidence="3">Chemotaxis protein CheA</fullName>
        <ecNumber evidence="2">2.7.13.3</ecNumber>
    </recommendedName>
</protein>
<dbReference type="Pfam" id="PF01584">
    <property type="entry name" value="CheW"/>
    <property type="match status" value="1"/>
</dbReference>
<dbReference type="InterPro" id="IPR010808">
    <property type="entry name" value="CheA_P2-bd"/>
</dbReference>
<sequence>MDDNSQYLDIFFEETDENLLKLNEWVLEFEKDPTDIKILNDIFRAAHTLKGMAGTMGFETMIEVTHHLENVFTVLKDERITADEEVISLVFSSLDALSEIVADLRNGQDIKRDYSTIIQTCERIFLEANHKDYSLTLKKDTKSTVITVLDEADWEIVENTKLNNFHAYSIHIEIESISIMAGARAFLLLNKLEEFGHVLKTQPTIEVLESEDFGYEFQIFYMTELEKNVIEEMIMDQNEVEAIHIERLEKDTVTKEVEEPTIEENKPATKVNQPHNQFVRVDLEKLDAFMNLVSELVIYRTQLEDISQKTNNKKLEETLTYVSRITDQLQSLVLNIRMQPLHTVTSRFPRVVRDLANESGKLMELIVEGDDTELDRTIVSELSEPLIHLIRNSADHGIESPDRRIVLGKPEKGIIKISAYQEGNRVFITVSDDGAGLDTEAIKKSAERKGIPTDDLSKQELQELIFHPGFSTAEKVTKISGRGVGMDVVKTKIKKLGGSIDIKSEPHMGTAFRLSLPLTLSIIPALLVRVGTHTFAIPLSIIGKVIHIEKSEIRQTHNGEVLIDKGKTIPIIHLAERLGIGHEESSSSHIVMVTIEGNEYALCVHSIIGQQEIVIKELGQEFMHQKYYLGATVMGDGRIILILNVTAICLERNATTYVQ</sequence>
<dbReference type="InterPro" id="IPR035891">
    <property type="entry name" value="CheY-binding_CheA"/>
</dbReference>
<dbReference type="FunFam" id="3.30.565.10:FF:000016">
    <property type="entry name" value="Chemotaxis protein CheA, putative"/>
    <property type="match status" value="1"/>
</dbReference>
<dbReference type="InterPro" id="IPR004358">
    <property type="entry name" value="Sig_transdc_His_kin-like_C"/>
</dbReference>
<dbReference type="GO" id="GO:0005737">
    <property type="term" value="C:cytoplasm"/>
    <property type="evidence" value="ECO:0007669"/>
    <property type="project" value="InterPro"/>
</dbReference>
<dbReference type="RefSeq" id="WP_062467816.1">
    <property type="nucleotide sequence ID" value="NZ_BBYN01000003.1"/>
</dbReference>
<dbReference type="SUPFAM" id="SSF47384">
    <property type="entry name" value="Homodimeric domain of signal transducing histidine kinase"/>
    <property type="match status" value="1"/>
</dbReference>
<dbReference type="SUPFAM" id="SSF47226">
    <property type="entry name" value="Histidine-containing phosphotransfer domain, HPT domain"/>
    <property type="match status" value="1"/>
</dbReference>
<keyword evidence="16" id="KW-1185">Reference proteome</keyword>
<dbReference type="Gene3D" id="1.10.287.560">
    <property type="entry name" value="Histidine kinase CheA-like, homodimeric domain"/>
    <property type="match status" value="1"/>
</dbReference>
<comment type="catalytic activity">
    <reaction evidence="1">
        <text>ATP + protein L-histidine = ADP + protein N-phospho-L-histidine.</text>
        <dbReference type="EC" id="2.7.13.3"/>
    </reaction>
</comment>
<dbReference type="Pfam" id="PF01627">
    <property type="entry name" value="Hpt"/>
    <property type="match status" value="1"/>
</dbReference>
<dbReference type="KEGG" id="jda:BW727_101852"/>
<dbReference type="Pfam" id="PF02895">
    <property type="entry name" value="H-kinase_dim"/>
    <property type="match status" value="1"/>
</dbReference>
<dbReference type="InterPro" id="IPR002545">
    <property type="entry name" value="CheW-lke_dom"/>
</dbReference>
<dbReference type="SMART" id="SM00073">
    <property type="entry name" value="HPT"/>
    <property type="match status" value="1"/>
</dbReference>
<feature type="domain" description="HPt" evidence="14">
    <location>
        <begin position="1"/>
        <end position="104"/>
    </location>
</feature>
<evidence type="ECO:0000256" key="10">
    <source>
        <dbReference type="ARBA" id="ARBA00023012"/>
    </source>
</evidence>
<dbReference type="STRING" id="708126.BW727_101852"/>
<dbReference type="EC" id="2.7.13.3" evidence="2"/>
<dbReference type="Gene3D" id="1.20.120.160">
    <property type="entry name" value="HPT domain"/>
    <property type="match status" value="1"/>
</dbReference>
<dbReference type="Proteomes" id="UP000188993">
    <property type="component" value="Chromosome"/>
</dbReference>
<evidence type="ECO:0000256" key="8">
    <source>
        <dbReference type="ARBA" id="ARBA00022777"/>
    </source>
</evidence>
<dbReference type="PROSITE" id="PS50894">
    <property type="entry name" value="HPT"/>
    <property type="match status" value="1"/>
</dbReference>
<dbReference type="InterPro" id="IPR037052">
    <property type="entry name" value="CheA-like_P2_sf"/>
</dbReference>
<dbReference type="SUPFAM" id="SSF55052">
    <property type="entry name" value="CheY-binding domain of CheA"/>
    <property type="match status" value="1"/>
</dbReference>
<dbReference type="InterPro" id="IPR004105">
    <property type="entry name" value="CheA-like_dim"/>
</dbReference>
<keyword evidence="9" id="KW-0067">ATP-binding</keyword>
<dbReference type="Pfam" id="PF07194">
    <property type="entry name" value="P2"/>
    <property type="match status" value="1"/>
</dbReference>
<dbReference type="InterPro" id="IPR051315">
    <property type="entry name" value="Bact_Chemotaxis_CheA"/>
</dbReference>
<dbReference type="PRINTS" id="PR00344">
    <property type="entry name" value="BCTRLSENSOR"/>
</dbReference>
<dbReference type="AlphaFoldDB" id="A0A1S6IRK5"/>
<evidence type="ECO:0000256" key="4">
    <source>
        <dbReference type="ARBA" id="ARBA00022500"/>
    </source>
</evidence>
<feature type="domain" description="Histidine kinase" evidence="12">
    <location>
        <begin position="274"/>
        <end position="520"/>
    </location>
</feature>
<evidence type="ECO:0000313" key="15">
    <source>
        <dbReference type="EMBL" id="AQS54176.1"/>
    </source>
</evidence>
<dbReference type="CDD" id="cd16916">
    <property type="entry name" value="HATPase_CheA-like"/>
    <property type="match status" value="1"/>
</dbReference>
<evidence type="ECO:0000256" key="3">
    <source>
        <dbReference type="ARBA" id="ARBA00021495"/>
    </source>
</evidence>
<keyword evidence="6 15" id="KW-0808">Transferase</keyword>
<dbReference type="InterPro" id="IPR036641">
    <property type="entry name" value="HPT_dom_sf"/>
</dbReference>
<dbReference type="Gene3D" id="2.30.30.40">
    <property type="entry name" value="SH3 Domains"/>
    <property type="match status" value="1"/>
</dbReference>
<dbReference type="SUPFAM" id="SSF50341">
    <property type="entry name" value="CheW-like"/>
    <property type="match status" value="1"/>
</dbReference>
<feature type="modified residue" description="Phosphohistidine" evidence="11">
    <location>
        <position position="47"/>
    </location>
</feature>
<dbReference type="InterPro" id="IPR036061">
    <property type="entry name" value="CheW-like_dom_sf"/>
</dbReference>
<dbReference type="PANTHER" id="PTHR43395:SF1">
    <property type="entry name" value="CHEMOTAXIS PROTEIN CHEA"/>
    <property type="match status" value="1"/>
</dbReference>
<accession>A0A1S6IRK5</accession>
<dbReference type="InterPro" id="IPR036097">
    <property type="entry name" value="HisK_dim/P_sf"/>
</dbReference>
<evidence type="ECO:0000259" key="12">
    <source>
        <dbReference type="PROSITE" id="PS50109"/>
    </source>
</evidence>
<organism evidence="15 16">
    <name type="scientific">Jeotgalibaca dankookensis</name>
    <dbReference type="NCBI Taxonomy" id="708126"/>
    <lineage>
        <taxon>Bacteria</taxon>
        <taxon>Bacillati</taxon>
        <taxon>Bacillota</taxon>
        <taxon>Bacilli</taxon>
        <taxon>Lactobacillales</taxon>
        <taxon>Carnobacteriaceae</taxon>
        <taxon>Jeotgalibaca</taxon>
    </lineage>
</organism>
<evidence type="ECO:0000256" key="9">
    <source>
        <dbReference type="ARBA" id="ARBA00022840"/>
    </source>
</evidence>
<feature type="domain" description="CheW-like" evidence="13">
    <location>
        <begin position="522"/>
        <end position="654"/>
    </location>
</feature>
<evidence type="ECO:0000256" key="2">
    <source>
        <dbReference type="ARBA" id="ARBA00012438"/>
    </source>
</evidence>
<dbReference type="SMART" id="SM00387">
    <property type="entry name" value="HATPase_c"/>
    <property type="match status" value="1"/>
</dbReference>
<dbReference type="InterPro" id="IPR003594">
    <property type="entry name" value="HATPase_dom"/>
</dbReference>
<dbReference type="InterPro" id="IPR037006">
    <property type="entry name" value="CheA-like_homodim_sf"/>
</dbReference>
<dbReference type="SMART" id="SM01231">
    <property type="entry name" value="H-kinase_dim"/>
    <property type="match status" value="1"/>
</dbReference>
<keyword evidence="4" id="KW-0145">Chemotaxis</keyword>
<keyword evidence="5 11" id="KW-0597">Phosphoprotein</keyword>
<keyword evidence="7" id="KW-0547">Nucleotide-binding</keyword>
<dbReference type="EMBL" id="CP019728">
    <property type="protein sequence ID" value="AQS54176.1"/>
    <property type="molecule type" value="Genomic_DNA"/>
</dbReference>
<gene>
    <name evidence="15" type="primary">cheA</name>
    <name evidence="15" type="ORF">BW727_101852</name>
</gene>
<keyword evidence="10" id="KW-0902">Two-component regulatory system</keyword>
<evidence type="ECO:0000259" key="13">
    <source>
        <dbReference type="PROSITE" id="PS50851"/>
    </source>
</evidence>
<evidence type="ECO:0000256" key="1">
    <source>
        <dbReference type="ARBA" id="ARBA00000085"/>
    </source>
</evidence>
<evidence type="ECO:0000259" key="14">
    <source>
        <dbReference type="PROSITE" id="PS50894"/>
    </source>
</evidence>
<dbReference type="InterPro" id="IPR005467">
    <property type="entry name" value="His_kinase_dom"/>
</dbReference>
<dbReference type="GO" id="GO:0006935">
    <property type="term" value="P:chemotaxis"/>
    <property type="evidence" value="ECO:0007669"/>
    <property type="project" value="UniProtKB-KW"/>
</dbReference>
<evidence type="ECO:0000313" key="16">
    <source>
        <dbReference type="Proteomes" id="UP000188993"/>
    </source>
</evidence>
<keyword evidence="8" id="KW-0418">Kinase</keyword>
<evidence type="ECO:0000256" key="11">
    <source>
        <dbReference type="PROSITE-ProRule" id="PRU00110"/>
    </source>
</evidence>
<dbReference type="Pfam" id="PF02518">
    <property type="entry name" value="HATPase_c"/>
    <property type="match status" value="1"/>
</dbReference>
<dbReference type="PANTHER" id="PTHR43395">
    <property type="entry name" value="SENSOR HISTIDINE KINASE CHEA"/>
    <property type="match status" value="1"/>
</dbReference>
<proteinExistence type="predicted"/>
<dbReference type="SMART" id="SM00260">
    <property type="entry name" value="CheW"/>
    <property type="match status" value="1"/>
</dbReference>
<dbReference type="CDD" id="cd00088">
    <property type="entry name" value="HPT"/>
    <property type="match status" value="1"/>
</dbReference>
<evidence type="ECO:0000256" key="7">
    <source>
        <dbReference type="ARBA" id="ARBA00022741"/>
    </source>
</evidence>
<dbReference type="PROSITE" id="PS50851">
    <property type="entry name" value="CHEW"/>
    <property type="match status" value="1"/>
</dbReference>